<feature type="region of interest" description="Disordered" evidence="6">
    <location>
        <begin position="70"/>
        <end position="135"/>
    </location>
</feature>
<dbReference type="EMBL" id="JAAAJA010000282">
    <property type="protein sequence ID" value="KAG0256818.1"/>
    <property type="molecule type" value="Genomic_DNA"/>
</dbReference>
<feature type="domain" description="CHCH" evidence="7">
    <location>
        <begin position="30"/>
        <end position="64"/>
    </location>
</feature>
<dbReference type="AlphaFoldDB" id="A0A9P6Q0H0"/>
<evidence type="ECO:0000313" key="9">
    <source>
        <dbReference type="Proteomes" id="UP000726737"/>
    </source>
</evidence>
<sequence>MSFGRPPSFTTFSSNPPDRGSFPLDHDGECSAFMKEYLICLKENQNNNGKCRHLSKEYLNCRMQKGLMGNDSFKNLGFHDEDQDQGTPSTQTATEGSSTSPPSSTATNDANDLRPAQSPTPSTTSTASSTTGSHA</sequence>
<keyword evidence="9" id="KW-1185">Reference proteome</keyword>
<evidence type="ECO:0000313" key="8">
    <source>
        <dbReference type="EMBL" id="KAG0256818.1"/>
    </source>
</evidence>
<gene>
    <name evidence="8" type="primary">COX19</name>
    <name evidence="8" type="ORF">BG011_004307</name>
</gene>
<comment type="similarity">
    <text evidence="5">Belongs to the COX19 family.</text>
</comment>
<organism evidence="8 9">
    <name type="scientific">Mortierella polycephala</name>
    <dbReference type="NCBI Taxonomy" id="41804"/>
    <lineage>
        <taxon>Eukaryota</taxon>
        <taxon>Fungi</taxon>
        <taxon>Fungi incertae sedis</taxon>
        <taxon>Mucoromycota</taxon>
        <taxon>Mortierellomycotina</taxon>
        <taxon>Mortierellomycetes</taxon>
        <taxon>Mortierellales</taxon>
        <taxon>Mortierellaceae</taxon>
        <taxon>Mortierella</taxon>
    </lineage>
</organism>
<accession>A0A9P6Q0H0</accession>
<dbReference type="GO" id="GO:0005758">
    <property type="term" value="C:mitochondrial intermembrane space"/>
    <property type="evidence" value="ECO:0007669"/>
    <property type="project" value="TreeGrafter"/>
</dbReference>
<dbReference type="Proteomes" id="UP000726737">
    <property type="component" value="Unassembled WGS sequence"/>
</dbReference>
<feature type="compositionally biased region" description="Low complexity" evidence="6">
    <location>
        <begin position="119"/>
        <end position="135"/>
    </location>
</feature>
<feature type="region of interest" description="Disordered" evidence="6">
    <location>
        <begin position="1"/>
        <end position="20"/>
    </location>
</feature>
<evidence type="ECO:0000256" key="5">
    <source>
        <dbReference type="ARBA" id="ARBA00038223"/>
    </source>
</evidence>
<keyword evidence="2" id="KW-0963">Cytoplasm</keyword>
<dbReference type="PANTHER" id="PTHR21107">
    <property type="entry name" value="CYTOCHROME C OXIDASE ASSEMBLY PROTEIN COX19"/>
    <property type="match status" value="1"/>
</dbReference>
<name>A0A9P6Q0H0_9FUNG</name>
<dbReference type="PROSITE" id="PS51808">
    <property type="entry name" value="CHCH"/>
    <property type="match status" value="1"/>
</dbReference>
<dbReference type="InterPro" id="IPR051383">
    <property type="entry name" value="COX19"/>
</dbReference>
<evidence type="ECO:0000256" key="1">
    <source>
        <dbReference type="ARBA" id="ARBA00004496"/>
    </source>
</evidence>
<feature type="compositionally biased region" description="Low complexity" evidence="6">
    <location>
        <begin position="1"/>
        <end position="17"/>
    </location>
</feature>
<reference evidence="8" key="1">
    <citation type="journal article" date="2020" name="Fungal Divers.">
        <title>Resolving the Mortierellaceae phylogeny through synthesis of multi-gene phylogenetics and phylogenomics.</title>
        <authorList>
            <person name="Vandepol N."/>
            <person name="Liber J."/>
            <person name="Desiro A."/>
            <person name="Na H."/>
            <person name="Kennedy M."/>
            <person name="Barry K."/>
            <person name="Grigoriev I.V."/>
            <person name="Miller A.N."/>
            <person name="O'Donnell K."/>
            <person name="Stajich J.E."/>
            <person name="Bonito G."/>
        </authorList>
    </citation>
    <scope>NUCLEOTIDE SEQUENCE</scope>
    <source>
        <strain evidence="8">KOD948</strain>
    </source>
</reference>
<comment type="function">
    <text evidence="4">Required for the assembly of mitochondrial cytochrome c oxidase.</text>
</comment>
<evidence type="ECO:0000256" key="2">
    <source>
        <dbReference type="ARBA" id="ARBA00022490"/>
    </source>
</evidence>
<dbReference type="OrthoDB" id="268594at2759"/>
<proteinExistence type="inferred from homology"/>
<feature type="compositionally biased region" description="Low complexity" evidence="6">
    <location>
        <begin position="92"/>
        <end position="107"/>
    </location>
</feature>
<comment type="subcellular location">
    <subcellularLocation>
        <location evidence="1">Cytoplasm</location>
    </subcellularLocation>
</comment>
<dbReference type="InterPro" id="IPR010625">
    <property type="entry name" value="CHCH"/>
</dbReference>
<evidence type="ECO:0000256" key="6">
    <source>
        <dbReference type="SAM" id="MobiDB-lite"/>
    </source>
</evidence>
<keyword evidence="3" id="KW-1015">Disulfide bond</keyword>
<evidence type="ECO:0000256" key="3">
    <source>
        <dbReference type="ARBA" id="ARBA00023157"/>
    </source>
</evidence>
<dbReference type="Pfam" id="PF06747">
    <property type="entry name" value="CHCH"/>
    <property type="match status" value="1"/>
</dbReference>
<dbReference type="PANTHER" id="PTHR21107:SF2">
    <property type="entry name" value="CYTOCHROME C OXIDASE ASSEMBLY PROTEIN COX19"/>
    <property type="match status" value="1"/>
</dbReference>
<dbReference type="GO" id="GO:0033617">
    <property type="term" value="P:mitochondrial respiratory chain complex IV assembly"/>
    <property type="evidence" value="ECO:0007669"/>
    <property type="project" value="TreeGrafter"/>
</dbReference>
<evidence type="ECO:0000256" key="4">
    <source>
        <dbReference type="ARBA" id="ARBA00037279"/>
    </source>
</evidence>
<comment type="caution">
    <text evidence="8">The sequence shown here is derived from an EMBL/GenBank/DDBJ whole genome shotgun (WGS) entry which is preliminary data.</text>
</comment>
<protein>
    <submittedName>
        <fullName evidence="8">Cytochrome c oxidase assembly protein cox19</fullName>
    </submittedName>
</protein>
<evidence type="ECO:0000259" key="7">
    <source>
        <dbReference type="Pfam" id="PF06747"/>
    </source>
</evidence>